<gene>
    <name evidence="1" type="ORF">CFS9_24990</name>
</gene>
<protein>
    <submittedName>
        <fullName evidence="1">Uncharacterized protein</fullName>
    </submittedName>
</protein>
<sequence>MEFKLKSKKMKKILIILFIFFYNLVSSQIVYGEETYYSLTNGEKKHSKYHFIKSEYSLRSYQIFITNSKNFEKIKSKIPRIFSKKTKQDYTDIYLLGISNFDEKQISENDKKIIDDYIDEINRYRVFYNLSIIKDRNFLVKNIIRYINNENDLCLYLLCPAKNKKVIE</sequence>
<proteinExistence type="predicted"/>
<dbReference type="EMBL" id="AP031573">
    <property type="protein sequence ID" value="BFM43858.1"/>
    <property type="molecule type" value="Genomic_DNA"/>
</dbReference>
<dbReference type="AlphaFoldDB" id="A0AAT9H2A9"/>
<organism evidence="1">
    <name type="scientific">Flavobacterium sp. CFS9</name>
    <dbReference type="NCBI Taxonomy" id="3143118"/>
    <lineage>
        <taxon>Bacteria</taxon>
        <taxon>Pseudomonadati</taxon>
        <taxon>Bacteroidota</taxon>
        <taxon>Flavobacteriia</taxon>
        <taxon>Flavobacteriales</taxon>
        <taxon>Flavobacteriaceae</taxon>
        <taxon>Flavobacterium</taxon>
    </lineage>
</organism>
<name>A0AAT9H2A9_9FLAO</name>
<accession>A0AAT9H2A9</accession>
<evidence type="ECO:0000313" key="1">
    <source>
        <dbReference type="EMBL" id="BFM43858.1"/>
    </source>
</evidence>
<reference evidence="1" key="1">
    <citation type="submission" date="2024-05" db="EMBL/GenBank/DDBJ databases">
        <title>Whole-Genome Sequence of CFS9, a Potential Fish Probiotic Isolated from the Body Surface of Silurus asotus.</title>
        <authorList>
            <person name="Kojima M."/>
            <person name="Tobioka K."/>
            <person name="Yokota K."/>
            <person name="Nakatani H."/>
            <person name="Hori K."/>
            <person name="Tamaru Y."/>
            <person name="Okazaki F."/>
        </authorList>
    </citation>
    <scope>NUCLEOTIDE SEQUENCE</scope>
    <source>
        <strain evidence="1">CFS9</strain>
    </source>
</reference>